<comment type="caution">
    <text evidence="2">The sequence shown here is derived from an EMBL/GenBank/DDBJ whole genome shotgun (WGS) entry which is preliminary data.</text>
</comment>
<accession>A0ABR1SQN7</accession>
<dbReference type="EMBL" id="JAQQWI010000005">
    <property type="protein sequence ID" value="KAK8035823.1"/>
    <property type="molecule type" value="Genomic_DNA"/>
</dbReference>
<organism evidence="2 3">
    <name type="scientific">Apiospora marii</name>
    <dbReference type="NCBI Taxonomy" id="335849"/>
    <lineage>
        <taxon>Eukaryota</taxon>
        <taxon>Fungi</taxon>
        <taxon>Dikarya</taxon>
        <taxon>Ascomycota</taxon>
        <taxon>Pezizomycotina</taxon>
        <taxon>Sordariomycetes</taxon>
        <taxon>Xylariomycetidae</taxon>
        <taxon>Amphisphaeriales</taxon>
        <taxon>Apiosporaceae</taxon>
        <taxon>Apiospora</taxon>
    </lineage>
</organism>
<sequence>MAVPSSAPTAVLTPDVTGAQGSATPPGGRPSIILVPWDPDSPDHVERMRLQRVACGWKQDGAEGWRPLQRESKIGLHWIVLSPTHPETPTRLAAHKAQFPSEASPLRDTSRTILGRPHTVYPDIAATDDGENENNAFFVPVGHISLDGWHHDPSLQTSAADGIFSLTTFYVSGAMQGVGIGGAAVAECERTPDKESYSPSWTTRMAVEDFGAKTMTLDTISNEDVAVDSPRRIALKRPLQKITNQDWYIRRGYQEYQRRPNSWFDTDARGKVWWCTAVCLRKSLV</sequence>
<protein>
    <recommendedName>
        <fullName evidence="4">N-acetyltransferase domain-containing protein</fullName>
    </recommendedName>
</protein>
<proteinExistence type="predicted"/>
<dbReference type="Gene3D" id="3.40.630.30">
    <property type="match status" value="1"/>
</dbReference>
<keyword evidence="3" id="KW-1185">Reference proteome</keyword>
<evidence type="ECO:0008006" key="4">
    <source>
        <dbReference type="Google" id="ProtNLM"/>
    </source>
</evidence>
<evidence type="ECO:0000313" key="2">
    <source>
        <dbReference type="EMBL" id="KAK8035823.1"/>
    </source>
</evidence>
<evidence type="ECO:0000313" key="3">
    <source>
        <dbReference type="Proteomes" id="UP001396898"/>
    </source>
</evidence>
<reference evidence="2 3" key="1">
    <citation type="submission" date="2023-01" db="EMBL/GenBank/DDBJ databases">
        <title>Analysis of 21 Apiospora genomes using comparative genomics revels a genus with tremendous synthesis potential of carbohydrate active enzymes and secondary metabolites.</title>
        <authorList>
            <person name="Sorensen T."/>
        </authorList>
    </citation>
    <scope>NUCLEOTIDE SEQUENCE [LARGE SCALE GENOMIC DNA]</scope>
    <source>
        <strain evidence="2 3">CBS 20057</strain>
    </source>
</reference>
<name>A0ABR1SQN7_9PEZI</name>
<feature type="region of interest" description="Disordered" evidence="1">
    <location>
        <begin position="1"/>
        <end position="31"/>
    </location>
</feature>
<gene>
    <name evidence="2" type="ORF">PG991_001896</name>
</gene>
<evidence type="ECO:0000256" key="1">
    <source>
        <dbReference type="SAM" id="MobiDB-lite"/>
    </source>
</evidence>
<dbReference type="Proteomes" id="UP001396898">
    <property type="component" value="Unassembled WGS sequence"/>
</dbReference>